<comment type="similarity">
    <text evidence="4">Belongs to the FKBP-type PPIase family.</text>
</comment>
<keyword evidence="3 4" id="KW-0413">Isomerase</keyword>
<dbReference type="AlphaFoldDB" id="A0A934KPY2"/>
<dbReference type="Proteomes" id="UP000662373">
    <property type="component" value="Unassembled WGS sequence"/>
</dbReference>
<protein>
    <recommendedName>
        <fullName evidence="4">Peptidyl-prolyl cis-trans isomerase</fullName>
        <ecNumber evidence="4">5.2.1.8</ecNumber>
    </recommendedName>
</protein>
<keyword evidence="2 3" id="KW-0697">Rotamase</keyword>
<keyword evidence="7" id="KW-1185">Reference proteome</keyword>
<dbReference type="InterPro" id="IPR001179">
    <property type="entry name" value="PPIase_FKBP_dom"/>
</dbReference>
<dbReference type="Pfam" id="PF00254">
    <property type="entry name" value="FKBP_C"/>
    <property type="match status" value="1"/>
</dbReference>
<dbReference type="InterPro" id="IPR046357">
    <property type="entry name" value="PPIase_dom_sf"/>
</dbReference>
<dbReference type="PROSITE" id="PS51257">
    <property type="entry name" value="PROKAR_LIPOPROTEIN"/>
    <property type="match status" value="1"/>
</dbReference>
<dbReference type="EMBL" id="JAEHJZ010000003">
    <property type="protein sequence ID" value="MBJ7879311.1"/>
    <property type="molecule type" value="Genomic_DNA"/>
</dbReference>
<evidence type="ECO:0000259" key="5">
    <source>
        <dbReference type="PROSITE" id="PS50059"/>
    </source>
</evidence>
<dbReference type="GO" id="GO:0003755">
    <property type="term" value="F:peptidyl-prolyl cis-trans isomerase activity"/>
    <property type="evidence" value="ECO:0007669"/>
    <property type="project" value="UniProtKB-UniRule"/>
</dbReference>
<dbReference type="SUPFAM" id="SSF54534">
    <property type="entry name" value="FKBP-like"/>
    <property type="match status" value="1"/>
</dbReference>
<evidence type="ECO:0000256" key="1">
    <source>
        <dbReference type="ARBA" id="ARBA00000971"/>
    </source>
</evidence>
<sequence>MKRALLLITLLALGISSCKSPEARRPISQKTGSFIKISAERNKKLNAEETARIQNIIQSDTTKTYIASESGFWYYYNTKVEKDTITPAFGDIVNFDYDVKDFNGNDIYSDKDIRPRDYAMDQEQLFTGLREGLKLMKPGETVTFLFPSQKAYGYYGDKNKIGTNTPVICEVTVNSIIQNQND</sequence>
<evidence type="ECO:0000256" key="2">
    <source>
        <dbReference type="ARBA" id="ARBA00023110"/>
    </source>
</evidence>
<reference evidence="6 7" key="1">
    <citation type="submission" date="2020-09" db="EMBL/GenBank/DDBJ databases">
        <title>Draft genome of Gelidibacter salicanalis PAMC21136.</title>
        <authorList>
            <person name="Park H."/>
        </authorList>
    </citation>
    <scope>NUCLEOTIDE SEQUENCE [LARGE SCALE GENOMIC DNA]</scope>
    <source>
        <strain evidence="6 7">PAMC21136</strain>
    </source>
</reference>
<comment type="caution">
    <text evidence="6">The sequence shown here is derived from an EMBL/GenBank/DDBJ whole genome shotgun (WGS) entry which is preliminary data.</text>
</comment>
<evidence type="ECO:0000256" key="4">
    <source>
        <dbReference type="RuleBase" id="RU003915"/>
    </source>
</evidence>
<evidence type="ECO:0000313" key="7">
    <source>
        <dbReference type="Proteomes" id="UP000662373"/>
    </source>
</evidence>
<accession>A0A934KPY2</accession>
<name>A0A934KPY2_9FLAO</name>
<dbReference type="RefSeq" id="WP_199596760.1">
    <property type="nucleotide sequence ID" value="NZ_JAEHJZ010000003.1"/>
</dbReference>
<comment type="catalytic activity">
    <reaction evidence="1 3 4">
        <text>[protein]-peptidylproline (omega=180) = [protein]-peptidylproline (omega=0)</text>
        <dbReference type="Rhea" id="RHEA:16237"/>
        <dbReference type="Rhea" id="RHEA-COMP:10747"/>
        <dbReference type="Rhea" id="RHEA-COMP:10748"/>
        <dbReference type="ChEBI" id="CHEBI:83833"/>
        <dbReference type="ChEBI" id="CHEBI:83834"/>
        <dbReference type="EC" id="5.2.1.8"/>
    </reaction>
</comment>
<proteinExistence type="inferred from homology"/>
<dbReference type="NCBIfam" id="TIGR03516">
    <property type="entry name" value="ppisom_GldI"/>
    <property type="match status" value="1"/>
</dbReference>
<organism evidence="6 7">
    <name type="scientific">Gelidibacter salicanalis</name>
    <dbReference type="NCBI Taxonomy" id="291193"/>
    <lineage>
        <taxon>Bacteria</taxon>
        <taxon>Pseudomonadati</taxon>
        <taxon>Bacteroidota</taxon>
        <taxon>Flavobacteriia</taxon>
        <taxon>Flavobacteriales</taxon>
        <taxon>Flavobacteriaceae</taxon>
        <taxon>Gelidibacter</taxon>
    </lineage>
</organism>
<dbReference type="PROSITE" id="PS50059">
    <property type="entry name" value="FKBP_PPIASE"/>
    <property type="match status" value="1"/>
</dbReference>
<dbReference type="InterPro" id="IPR019869">
    <property type="entry name" value="Motility-assoc_PPIase_GldI"/>
</dbReference>
<gene>
    <name evidence="6" type="primary">gldI</name>
    <name evidence="6" type="ORF">JEM65_01395</name>
</gene>
<evidence type="ECO:0000256" key="3">
    <source>
        <dbReference type="PROSITE-ProRule" id="PRU00277"/>
    </source>
</evidence>
<dbReference type="Gene3D" id="3.10.50.40">
    <property type="match status" value="1"/>
</dbReference>
<feature type="domain" description="PPIase FKBP-type" evidence="5">
    <location>
        <begin position="90"/>
        <end position="177"/>
    </location>
</feature>
<evidence type="ECO:0000313" key="6">
    <source>
        <dbReference type="EMBL" id="MBJ7879311.1"/>
    </source>
</evidence>
<dbReference type="EC" id="5.2.1.8" evidence="4"/>